<dbReference type="eggNOG" id="KOG1221">
    <property type="taxonomic scope" value="Eukaryota"/>
</dbReference>
<dbReference type="OrthoDB" id="429813at2759"/>
<sequence length="371" mass="42135">MSDGGHSDVLNFYRGSTVLITGASGFLGQVLLEKILRSLEVRKVYVMLRPRRGCHAGGRLDQIFSSKLFDTLRMDAVKWQRMVCRVVPVEIDLEKENFGMVDGVKSELLGEVNVVFNMLASVKFIDPLDVALRTNVEYTDRMLKLVVSSTYREPVPGWVDNFNGPSGMVVPLSVGMYHGVLLDPRKCPCIVPVDYCVNALICCVLDVHRQRSQKLPIPVYNYTDPQCKQSWGAIINGFVQGLRPFKRFMATYFTLTLTKNKLRYAFCKRLMQLEVNLIDWATRTPPKAGLILNRLTAQNEALAFFTLGEWQMSNGNVLRMLAETSEFERQLFPFDLTKLDWSVYCRQFIPGVVRYAIEPRIAKTRDAGGHS</sequence>
<evidence type="ECO:0000313" key="9">
    <source>
        <dbReference type="Proteomes" id="UP000002320"/>
    </source>
</evidence>
<evidence type="ECO:0000256" key="1">
    <source>
        <dbReference type="ARBA" id="ARBA00005928"/>
    </source>
</evidence>
<dbReference type="PANTHER" id="PTHR11011">
    <property type="entry name" value="MALE STERILITY PROTEIN 2-RELATED"/>
    <property type="match status" value="1"/>
</dbReference>
<dbReference type="KEGG" id="cqu:CpipJ_CPIJ005890"/>
<dbReference type="Proteomes" id="UP000002320">
    <property type="component" value="Unassembled WGS sequence"/>
</dbReference>
<dbReference type="InterPro" id="IPR026055">
    <property type="entry name" value="FAR"/>
</dbReference>
<reference evidence="7" key="1">
    <citation type="submission" date="2007-03" db="EMBL/GenBank/DDBJ databases">
        <title>Annotation of Culex pipiens quinquefasciatus.</title>
        <authorList>
            <consortium name="The Broad Institute Genome Sequencing Platform"/>
            <person name="Atkinson P.W."/>
            <person name="Hemingway J."/>
            <person name="Christensen B.M."/>
            <person name="Higgs S."/>
            <person name="Kodira C."/>
            <person name="Hannick L."/>
            <person name="Megy K."/>
            <person name="O'Leary S."/>
            <person name="Pearson M."/>
            <person name="Haas B.J."/>
            <person name="Mauceli E."/>
            <person name="Wortman J.R."/>
            <person name="Lee N.H."/>
            <person name="Guigo R."/>
            <person name="Stanke M."/>
            <person name="Alvarado L."/>
            <person name="Amedeo P."/>
            <person name="Antoine C.H."/>
            <person name="Arensburger P."/>
            <person name="Bidwell S.L."/>
            <person name="Crawford M."/>
            <person name="Camaro F."/>
            <person name="Devon K."/>
            <person name="Engels R."/>
            <person name="Hammond M."/>
            <person name="Howarth C."/>
            <person name="Koehrsen M."/>
            <person name="Lawson D."/>
            <person name="Montgomery P."/>
            <person name="Nene V."/>
            <person name="Nusbaum C."/>
            <person name="Puiu D."/>
            <person name="Romero-Severson J."/>
            <person name="Severson D.W."/>
            <person name="Shumway M."/>
            <person name="Sisk P."/>
            <person name="Stolte C."/>
            <person name="Zeng Q."/>
            <person name="Eisenstadt E."/>
            <person name="Fraser-Liggett C."/>
            <person name="Strausberg R."/>
            <person name="Galagan J."/>
            <person name="Birren B."/>
            <person name="Collins F.H."/>
        </authorList>
    </citation>
    <scope>NUCLEOTIDE SEQUENCE [LARGE SCALE GENOMIC DNA]</scope>
    <source>
        <strain evidence="7">JHB</strain>
    </source>
</reference>
<dbReference type="PANTHER" id="PTHR11011:SF81">
    <property type="entry name" value="FATTY ACYL-COA REDUCTASE"/>
    <property type="match status" value="1"/>
</dbReference>
<evidence type="ECO:0000259" key="5">
    <source>
        <dbReference type="Pfam" id="PF03015"/>
    </source>
</evidence>
<evidence type="ECO:0000256" key="2">
    <source>
        <dbReference type="ARBA" id="ARBA00022516"/>
    </source>
</evidence>
<organism>
    <name type="scientific">Culex quinquefasciatus</name>
    <name type="common">Southern house mosquito</name>
    <name type="synonym">Culex pungens</name>
    <dbReference type="NCBI Taxonomy" id="7176"/>
    <lineage>
        <taxon>Eukaryota</taxon>
        <taxon>Metazoa</taxon>
        <taxon>Ecdysozoa</taxon>
        <taxon>Arthropoda</taxon>
        <taxon>Hexapoda</taxon>
        <taxon>Insecta</taxon>
        <taxon>Pterygota</taxon>
        <taxon>Neoptera</taxon>
        <taxon>Endopterygota</taxon>
        <taxon>Diptera</taxon>
        <taxon>Nematocera</taxon>
        <taxon>Culicoidea</taxon>
        <taxon>Culicidae</taxon>
        <taxon>Culicinae</taxon>
        <taxon>Culicini</taxon>
        <taxon>Culex</taxon>
        <taxon>Culex</taxon>
    </lineage>
</organism>
<keyword evidence="4" id="KW-0560">Oxidoreductase</keyword>
<dbReference type="AlphaFoldDB" id="B0WG81"/>
<evidence type="ECO:0000256" key="3">
    <source>
        <dbReference type="ARBA" id="ARBA00023098"/>
    </source>
</evidence>
<dbReference type="Pfam" id="PF03015">
    <property type="entry name" value="Sterile"/>
    <property type="match status" value="1"/>
</dbReference>
<comment type="similarity">
    <text evidence="1 4">Belongs to the fatty acyl-CoA reductase family.</text>
</comment>
<protein>
    <recommendedName>
        <fullName evidence="4">Fatty acyl-CoA reductase</fullName>
        <ecNumber evidence="4">1.2.1.84</ecNumber>
    </recommendedName>
</protein>
<dbReference type="GO" id="GO:0035336">
    <property type="term" value="P:long-chain fatty-acyl-CoA metabolic process"/>
    <property type="evidence" value="ECO:0007669"/>
    <property type="project" value="TreeGrafter"/>
</dbReference>
<evidence type="ECO:0000313" key="7">
    <source>
        <dbReference type="EMBL" id="EDS26777.1"/>
    </source>
</evidence>
<dbReference type="EMBL" id="DS231923">
    <property type="protein sequence ID" value="EDS26777.1"/>
    <property type="molecule type" value="Genomic_DNA"/>
</dbReference>
<dbReference type="GO" id="GO:0005777">
    <property type="term" value="C:peroxisome"/>
    <property type="evidence" value="ECO:0007669"/>
    <property type="project" value="TreeGrafter"/>
</dbReference>
<keyword evidence="9" id="KW-1185">Reference proteome</keyword>
<comment type="catalytic activity">
    <reaction evidence="4">
        <text>a long-chain fatty acyl-CoA + 2 NADPH + 2 H(+) = a long-chain primary fatty alcohol + 2 NADP(+) + CoA</text>
        <dbReference type="Rhea" id="RHEA:52716"/>
        <dbReference type="ChEBI" id="CHEBI:15378"/>
        <dbReference type="ChEBI" id="CHEBI:57287"/>
        <dbReference type="ChEBI" id="CHEBI:57783"/>
        <dbReference type="ChEBI" id="CHEBI:58349"/>
        <dbReference type="ChEBI" id="CHEBI:77396"/>
        <dbReference type="ChEBI" id="CHEBI:83139"/>
        <dbReference type="EC" id="1.2.1.84"/>
    </reaction>
</comment>
<dbReference type="InterPro" id="IPR036291">
    <property type="entry name" value="NAD(P)-bd_dom_sf"/>
</dbReference>
<dbReference type="EC" id="1.2.1.84" evidence="4"/>
<evidence type="ECO:0000256" key="4">
    <source>
        <dbReference type="RuleBase" id="RU363097"/>
    </source>
</evidence>
<dbReference type="InParanoid" id="B0WG81"/>
<keyword evidence="2 4" id="KW-0444">Lipid biosynthesis</keyword>
<dbReference type="VEuPathDB" id="VectorBase:CPIJ005890"/>
<accession>B0WG81</accession>
<dbReference type="CDD" id="cd09071">
    <property type="entry name" value="FAR_C"/>
    <property type="match status" value="1"/>
</dbReference>
<dbReference type="InterPro" id="IPR013120">
    <property type="entry name" value="FAR_NAD-bd"/>
</dbReference>
<dbReference type="GO" id="GO:0080019">
    <property type="term" value="F:alcohol-forming very long-chain fatty acyl-CoA reductase activity"/>
    <property type="evidence" value="ECO:0007669"/>
    <property type="project" value="InterPro"/>
</dbReference>
<evidence type="ECO:0000259" key="6">
    <source>
        <dbReference type="Pfam" id="PF07993"/>
    </source>
</evidence>
<feature type="domain" description="Thioester reductase (TE)" evidence="6">
    <location>
        <begin position="151"/>
        <end position="199"/>
    </location>
</feature>
<dbReference type="STRING" id="7176.B0WG81"/>
<dbReference type="VEuPathDB" id="VectorBase:CQUJHB012371"/>
<dbReference type="InterPro" id="IPR033640">
    <property type="entry name" value="FAR_C"/>
</dbReference>
<feature type="domain" description="Thioester reductase (TE)" evidence="6">
    <location>
        <begin position="20"/>
        <end position="145"/>
    </location>
</feature>
<dbReference type="Pfam" id="PF07993">
    <property type="entry name" value="NAD_binding_4"/>
    <property type="match status" value="2"/>
</dbReference>
<dbReference type="EnsemblMetazoa" id="CPIJ005890-RA">
    <property type="protein sequence ID" value="CPIJ005890-PA"/>
    <property type="gene ID" value="CPIJ005890"/>
</dbReference>
<dbReference type="SUPFAM" id="SSF51735">
    <property type="entry name" value="NAD(P)-binding Rossmann-fold domains"/>
    <property type="match status" value="1"/>
</dbReference>
<keyword evidence="4" id="KW-0521">NADP</keyword>
<keyword evidence="3 4" id="KW-0443">Lipid metabolism</keyword>
<dbReference type="Gene3D" id="3.40.50.720">
    <property type="entry name" value="NAD(P)-binding Rossmann-like Domain"/>
    <property type="match status" value="1"/>
</dbReference>
<comment type="function">
    <text evidence="4">Catalyzes the reduction of fatty acyl-CoA to fatty alcohols.</text>
</comment>
<proteinExistence type="inferred from homology"/>
<dbReference type="VEuPathDB" id="VectorBase:CQUJHB002088"/>
<name>B0WG81_CULQU</name>
<evidence type="ECO:0000313" key="8">
    <source>
        <dbReference type="EnsemblMetazoa" id="CPIJ005890-PA"/>
    </source>
</evidence>
<reference evidence="8" key="2">
    <citation type="submission" date="2020-05" db="UniProtKB">
        <authorList>
            <consortium name="EnsemblMetazoa"/>
        </authorList>
    </citation>
    <scope>IDENTIFICATION</scope>
    <source>
        <strain evidence="8">JHB</strain>
    </source>
</reference>
<gene>
    <name evidence="8" type="primary">6037842</name>
    <name evidence="7" type="ORF">CpipJ_CPIJ005890</name>
</gene>
<dbReference type="GO" id="GO:0102965">
    <property type="term" value="F:alcohol-forming long-chain fatty acyl-CoA reductase activity"/>
    <property type="evidence" value="ECO:0007669"/>
    <property type="project" value="UniProtKB-EC"/>
</dbReference>
<feature type="domain" description="Fatty acyl-CoA reductase C-terminal" evidence="5">
    <location>
        <begin position="277"/>
        <end position="357"/>
    </location>
</feature>
<dbReference type="HOGENOM" id="CLU_024661_0_1_1"/>